<dbReference type="InterPro" id="IPR025602">
    <property type="entry name" value="BCP1_family"/>
</dbReference>
<gene>
    <name evidence="4" type="primary">BCP1</name>
    <name evidence="4" type="ORF">GGI19_001041</name>
</gene>
<dbReference type="EMBL" id="JANBUH010000033">
    <property type="protein sequence ID" value="KAJ2756205.1"/>
    <property type="molecule type" value="Genomic_DNA"/>
</dbReference>
<feature type="compositionally biased region" description="Basic and acidic residues" evidence="3">
    <location>
        <begin position="7"/>
        <end position="25"/>
    </location>
</feature>
<dbReference type="GO" id="GO:0015031">
    <property type="term" value="P:protein transport"/>
    <property type="evidence" value="ECO:0007669"/>
    <property type="project" value="UniProtKB-KW"/>
</dbReference>
<evidence type="ECO:0000313" key="4">
    <source>
        <dbReference type="EMBL" id="KAJ2756205.1"/>
    </source>
</evidence>
<sequence>MSRKRTHDSDKEMDSGSEDSSRQDSEAEAGSDSEEKEIVDVDFEFFDPKPIDFHSMKRMLMGSFGDDAEDFNLSGLVDLILSQNTIGSTVKFEGDDDPYAFLTVLNMHVHADKEPIQQIKDYLLKKAEKRGVSSKLSEIFNAPGHVGLLFSERVVNMPPQVVAPMLKMLVEELEWAVADGEPYEFEHYVLLAPMYRETEAIDDDEGGAKKRTGPAIDAYAHAEDEFIEEFACAKFDYKFSRSKRVAESRNSFADTGLAPSRRCLVIHKSKMPALIARLESALAM</sequence>
<evidence type="ECO:0000313" key="5">
    <source>
        <dbReference type="Proteomes" id="UP001140011"/>
    </source>
</evidence>
<comment type="similarity">
    <text evidence="1 2">Belongs to the BCP1 family.</text>
</comment>
<feature type="compositionally biased region" description="Acidic residues" evidence="3">
    <location>
        <begin position="26"/>
        <end position="37"/>
    </location>
</feature>
<keyword evidence="5" id="KW-1185">Reference proteome</keyword>
<organism evidence="4 5">
    <name type="scientific">Coemansia pectinata</name>
    <dbReference type="NCBI Taxonomy" id="1052879"/>
    <lineage>
        <taxon>Eukaryota</taxon>
        <taxon>Fungi</taxon>
        <taxon>Fungi incertae sedis</taxon>
        <taxon>Zoopagomycota</taxon>
        <taxon>Kickxellomycotina</taxon>
        <taxon>Kickxellomycetes</taxon>
        <taxon>Kickxellales</taxon>
        <taxon>Kickxellaceae</taxon>
        <taxon>Coemansia</taxon>
    </lineage>
</organism>
<evidence type="ECO:0000256" key="3">
    <source>
        <dbReference type="SAM" id="MobiDB-lite"/>
    </source>
</evidence>
<name>A0A9W8GYC5_9FUNG</name>
<comment type="function">
    <text evidence="2">Involved in nuclear export, actin cytoskeleton organization and vesicular transport.</text>
</comment>
<keyword evidence="2" id="KW-0653">Protein transport</keyword>
<dbReference type="GO" id="GO:0005634">
    <property type="term" value="C:nucleus"/>
    <property type="evidence" value="ECO:0007669"/>
    <property type="project" value="UniProtKB-SubCell"/>
</dbReference>
<comment type="caution">
    <text evidence="4">The sequence shown here is derived from an EMBL/GenBank/DDBJ whole genome shotgun (WGS) entry which is preliminary data.</text>
</comment>
<dbReference type="OrthoDB" id="27543at2759"/>
<accession>A0A9W8GYC5</accession>
<keyword evidence="2" id="KW-0539">Nucleus</keyword>
<evidence type="ECO:0000256" key="2">
    <source>
        <dbReference type="PIRNR" id="PIRNR028983"/>
    </source>
</evidence>
<dbReference type="Pfam" id="PF13862">
    <property type="entry name" value="BCCIP"/>
    <property type="match status" value="1"/>
</dbReference>
<dbReference type="PANTHER" id="PTHR13261">
    <property type="entry name" value="BRCA2 AND CDKN1A INTERACTING PROTEIN"/>
    <property type="match status" value="1"/>
</dbReference>
<dbReference type="Proteomes" id="UP001140011">
    <property type="component" value="Unassembled WGS sequence"/>
</dbReference>
<comment type="subcellular location">
    <subcellularLocation>
        <location evidence="2">Nucleus</location>
    </subcellularLocation>
</comment>
<evidence type="ECO:0000256" key="1">
    <source>
        <dbReference type="ARBA" id="ARBA00006781"/>
    </source>
</evidence>
<feature type="region of interest" description="Disordered" evidence="3">
    <location>
        <begin position="1"/>
        <end position="37"/>
    </location>
</feature>
<reference evidence="4" key="1">
    <citation type="submission" date="2022-07" db="EMBL/GenBank/DDBJ databases">
        <title>Phylogenomic reconstructions and comparative analyses of Kickxellomycotina fungi.</title>
        <authorList>
            <person name="Reynolds N.K."/>
            <person name="Stajich J.E."/>
            <person name="Barry K."/>
            <person name="Grigoriev I.V."/>
            <person name="Crous P."/>
            <person name="Smith M.E."/>
        </authorList>
    </citation>
    <scope>NUCLEOTIDE SEQUENCE</scope>
    <source>
        <strain evidence="4">BCRC 34297</strain>
    </source>
</reference>
<dbReference type="AlphaFoldDB" id="A0A9W8GYC5"/>
<keyword evidence="2" id="KW-0813">Transport</keyword>
<dbReference type="PANTHER" id="PTHR13261:SF0">
    <property type="entry name" value="BRCA2 AND CDKN1A-INTERACTING PROTEIN"/>
    <property type="match status" value="1"/>
</dbReference>
<dbReference type="PIRSF" id="PIRSF028983">
    <property type="entry name" value="BCP1"/>
    <property type="match status" value="1"/>
</dbReference>
<protein>
    <recommendedName>
        <fullName evidence="2">Protein BCP1</fullName>
    </recommendedName>
</protein>
<proteinExistence type="inferred from homology"/>